<dbReference type="SUPFAM" id="SSF56436">
    <property type="entry name" value="C-type lectin-like"/>
    <property type="match status" value="1"/>
</dbReference>
<dbReference type="InterPro" id="IPR042095">
    <property type="entry name" value="SUMF_sf"/>
</dbReference>
<dbReference type="EMBL" id="CP036279">
    <property type="protein sequence ID" value="QDU64412.1"/>
    <property type="molecule type" value="Genomic_DNA"/>
</dbReference>
<name>A0A518BBR3_9BACT</name>
<dbReference type="PROSITE" id="PS51257">
    <property type="entry name" value="PROKAR_LIPOPROTEIN"/>
    <property type="match status" value="1"/>
</dbReference>
<dbReference type="KEGG" id="knv:Pan216_53020"/>
<dbReference type="PANTHER" id="PTHR23150:SF19">
    <property type="entry name" value="FORMYLGLYCINE-GENERATING ENZYME"/>
    <property type="match status" value="1"/>
</dbReference>
<evidence type="ECO:0000256" key="1">
    <source>
        <dbReference type="SAM" id="MobiDB-lite"/>
    </source>
</evidence>
<evidence type="ECO:0000313" key="4">
    <source>
        <dbReference type="EMBL" id="QDU64412.1"/>
    </source>
</evidence>
<gene>
    <name evidence="4" type="primary">pkn1_3</name>
    <name evidence="4" type="ORF">Pan216_53020</name>
</gene>
<dbReference type="InterPro" id="IPR005532">
    <property type="entry name" value="SUMF_dom"/>
</dbReference>
<evidence type="ECO:0000259" key="3">
    <source>
        <dbReference type="Pfam" id="PF03781"/>
    </source>
</evidence>
<evidence type="ECO:0000313" key="5">
    <source>
        <dbReference type="Proteomes" id="UP000317093"/>
    </source>
</evidence>
<keyword evidence="4" id="KW-0418">Kinase</keyword>
<feature type="chain" id="PRO_5021978579" evidence="2">
    <location>
        <begin position="32"/>
        <end position="355"/>
    </location>
</feature>
<reference evidence="4 5" key="1">
    <citation type="submission" date="2019-02" db="EMBL/GenBank/DDBJ databases">
        <title>Deep-cultivation of Planctomycetes and their phenomic and genomic characterization uncovers novel biology.</title>
        <authorList>
            <person name="Wiegand S."/>
            <person name="Jogler M."/>
            <person name="Boedeker C."/>
            <person name="Pinto D."/>
            <person name="Vollmers J."/>
            <person name="Rivas-Marin E."/>
            <person name="Kohn T."/>
            <person name="Peeters S.H."/>
            <person name="Heuer A."/>
            <person name="Rast P."/>
            <person name="Oberbeckmann S."/>
            <person name="Bunk B."/>
            <person name="Jeske O."/>
            <person name="Meyerdierks A."/>
            <person name="Storesund J.E."/>
            <person name="Kallscheuer N."/>
            <person name="Luecker S."/>
            <person name="Lage O.M."/>
            <person name="Pohl T."/>
            <person name="Merkel B.J."/>
            <person name="Hornburger P."/>
            <person name="Mueller R.-W."/>
            <person name="Bruemmer F."/>
            <person name="Labrenz M."/>
            <person name="Spormann A.M."/>
            <person name="Op den Camp H."/>
            <person name="Overmann J."/>
            <person name="Amann R."/>
            <person name="Jetten M.S.M."/>
            <person name="Mascher T."/>
            <person name="Medema M.H."/>
            <person name="Devos D.P."/>
            <person name="Kaster A.-K."/>
            <person name="Ovreas L."/>
            <person name="Rohde M."/>
            <person name="Galperin M.Y."/>
            <person name="Jogler C."/>
        </authorList>
    </citation>
    <scope>NUCLEOTIDE SEQUENCE [LARGE SCALE GENOMIC DNA]</scope>
    <source>
        <strain evidence="4 5">Pan216</strain>
    </source>
</reference>
<organism evidence="4 5">
    <name type="scientific">Kolteria novifilia</name>
    <dbReference type="NCBI Taxonomy" id="2527975"/>
    <lineage>
        <taxon>Bacteria</taxon>
        <taxon>Pseudomonadati</taxon>
        <taxon>Planctomycetota</taxon>
        <taxon>Planctomycetia</taxon>
        <taxon>Kolteriales</taxon>
        <taxon>Kolteriaceae</taxon>
        <taxon>Kolteria</taxon>
    </lineage>
</organism>
<evidence type="ECO:0000256" key="2">
    <source>
        <dbReference type="SAM" id="SignalP"/>
    </source>
</evidence>
<proteinExistence type="predicted"/>
<keyword evidence="4" id="KW-0808">Transferase</keyword>
<feature type="region of interest" description="Disordered" evidence="1">
    <location>
        <begin position="25"/>
        <end position="77"/>
    </location>
</feature>
<protein>
    <submittedName>
        <fullName evidence="4">Serine/threonine-protein kinase pkn1</fullName>
        <ecNumber evidence="4">2.7.11.1</ecNumber>
    </submittedName>
</protein>
<sequence length="355" mass="39189" precursor="true">MFARWSTLLMLPLVLGLVAGCGGTTSTQAKAKPKNADDSASTPADPETKTDDEMSTPELPEDKLISPFESGPRAKATKNSLGMKMMVIPAGEFTMGGYFHERDAKRREDEFPEHTVKITKPFAISATEVTVAQFAQFCDEAKYKTLAETNGSGGEIQVGGNEPASQQRSVSWRSPGFEQTKYNPAVLVSYSDALAFCDWLGKKEGATYRLPTEAEWEYACRAVDPIWKQQTLWSFGDEYPIVDDYAWVNSSGGKGTHPVGKKKPNDFGLYDMHGNAGEWVSDWYDATYYANSPEADPSGPKTGDFRIIRGGDWTSHHWDTMSGRRRPVRPDYRSNVVGFRVVRDEGGKASSTASQ</sequence>
<keyword evidence="2" id="KW-0732">Signal</keyword>
<keyword evidence="5" id="KW-1185">Reference proteome</keyword>
<dbReference type="Proteomes" id="UP000317093">
    <property type="component" value="Chromosome"/>
</dbReference>
<dbReference type="GO" id="GO:0004674">
    <property type="term" value="F:protein serine/threonine kinase activity"/>
    <property type="evidence" value="ECO:0007669"/>
    <property type="project" value="UniProtKB-EC"/>
</dbReference>
<dbReference type="GO" id="GO:0120147">
    <property type="term" value="F:formylglycine-generating oxidase activity"/>
    <property type="evidence" value="ECO:0007669"/>
    <property type="project" value="TreeGrafter"/>
</dbReference>
<dbReference type="Gene3D" id="3.90.1580.10">
    <property type="entry name" value="paralog of FGE (formylglycine-generating enzyme)"/>
    <property type="match status" value="1"/>
</dbReference>
<feature type="domain" description="Sulfatase-modifying factor enzyme-like" evidence="3">
    <location>
        <begin position="84"/>
        <end position="343"/>
    </location>
</feature>
<accession>A0A518BBR3</accession>
<dbReference type="InterPro" id="IPR016187">
    <property type="entry name" value="CTDL_fold"/>
</dbReference>
<dbReference type="PANTHER" id="PTHR23150">
    <property type="entry name" value="SULFATASE MODIFYING FACTOR 1, 2"/>
    <property type="match status" value="1"/>
</dbReference>
<dbReference type="Pfam" id="PF03781">
    <property type="entry name" value="FGE-sulfatase"/>
    <property type="match status" value="1"/>
</dbReference>
<feature type="signal peptide" evidence="2">
    <location>
        <begin position="1"/>
        <end position="31"/>
    </location>
</feature>
<dbReference type="InterPro" id="IPR051043">
    <property type="entry name" value="Sulfatase_Mod_Factor_Kinase"/>
</dbReference>
<dbReference type="EC" id="2.7.11.1" evidence="4"/>
<dbReference type="RefSeq" id="WP_419192986.1">
    <property type="nucleotide sequence ID" value="NZ_CP036279.1"/>
</dbReference>
<dbReference type="AlphaFoldDB" id="A0A518BBR3"/>